<sequence>MKARAAEATGFWRMAKRGGRGGFNTAAGGGSKRKQRPNTMNINSAGTGARQAPKANANDNESDVAKFKKWLAPGWR</sequence>
<dbReference type="Proteomes" id="UP001375240">
    <property type="component" value="Unassembled WGS sequence"/>
</dbReference>
<dbReference type="EMBL" id="JAVHNQ010000003">
    <property type="protein sequence ID" value="KAK6353583.1"/>
    <property type="molecule type" value="Genomic_DNA"/>
</dbReference>
<gene>
    <name evidence="2" type="ORF">TWF696_005545</name>
</gene>
<dbReference type="AlphaFoldDB" id="A0AAV9V1H0"/>
<organism evidence="2 3">
    <name type="scientific">Orbilia brochopaga</name>
    <dbReference type="NCBI Taxonomy" id="3140254"/>
    <lineage>
        <taxon>Eukaryota</taxon>
        <taxon>Fungi</taxon>
        <taxon>Dikarya</taxon>
        <taxon>Ascomycota</taxon>
        <taxon>Pezizomycotina</taxon>
        <taxon>Orbiliomycetes</taxon>
        <taxon>Orbiliales</taxon>
        <taxon>Orbiliaceae</taxon>
        <taxon>Orbilia</taxon>
    </lineage>
</organism>
<feature type="compositionally biased region" description="Polar residues" evidence="1">
    <location>
        <begin position="37"/>
        <end position="46"/>
    </location>
</feature>
<protein>
    <submittedName>
        <fullName evidence="2">Uncharacterized protein</fullName>
    </submittedName>
</protein>
<name>A0AAV9V1H0_9PEZI</name>
<evidence type="ECO:0000256" key="1">
    <source>
        <dbReference type="SAM" id="MobiDB-lite"/>
    </source>
</evidence>
<evidence type="ECO:0000313" key="3">
    <source>
        <dbReference type="Proteomes" id="UP001375240"/>
    </source>
</evidence>
<reference evidence="2 3" key="1">
    <citation type="submission" date="2019-10" db="EMBL/GenBank/DDBJ databases">
        <authorList>
            <person name="Palmer J.M."/>
        </authorList>
    </citation>
    <scope>NUCLEOTIDE SEQUENCE [LARGE SCALE GENOMIC DNA]</scope>
    <source>
        <strain evidence="2 3">TWF696</strain>
    </source>
</reference>
<feature type="region of interest" description="Disordered" evidence="1">
    <location>
        <begin position="1"/>
        <end position="76"/>
    </location>
</feature>
<proteinExistence type="predicted"/>
<evidence type="ECO:0000313" key="2">
    <source>
        <dbReference type="EMBL" id="KAK6353583.1"/>
    </source>
</evidence>
<comment type="caution">
    <text evidence="2">The sequence shown here is derived from an EMBL/GenBank/DDBJ whole genome shotgun (WGS) entry which is preliminary data.</text>
</comment>
<accession>A0AAV9V1H0</accession>
<keyword evidence="3" id="KW-1185">Reference proteome</keyword>